<keyword evidence="1" id="KW-0547">Nucleotide-binding</keyword>
<dbReference type="SUPFAM" id="SSF52540">
    <property type="entry name" value="P-loop containing nucleoside triphosphate hydrolases"/>
    <property type="match status" value="1"/>
</dbReference>
<dbReference type="NCBIfam" id="TIGR00152">
    <property type="entry name" value="dephospho-CoA kinase"/>
    <property type="match status" value="1"/>
</dbReference>
<dbReference type="AlphaFoldDB" id="A0A371C8X3"/>
<dbReference type="EMBL" id="KZ857332">
    <property type="protein sequence ID" value="RDW26748.1"/>
    <property type="molecule type" value="Genomic_DNA"/>
</dbReference>
<organism evidence="3 4">
    <name type="scientific">Yarrowia lipolytica</name>
    <name type="common">Candida lipolytica</name>
    <dbReference type="NCBI Taxonomy" id="4952"/>
    <lineage>
        <taxon>Eukaryota</taxon>
        <taxon>Fungi</taxon>
        <taxon>Dikarya</taxon>
        <taxon>Ascomycota</taxon>
        <taxon>Saccharomycotina</taxon>
        <taxon>Dipodascomycetes</taxon>
        <taxon>Dipodascales</taxon>
        <taxon>Dipodascales incertae sedis</taxon>
        <taxon>Yarrowia</taxon>
    </lineage>
</organism>
<evidence type="ECO:0000313" key="3">
    <source>
        <dbReference type="EMBL" id="RDW26748.1"/>
    </source>
</evidence>
<accession>A0A371C8X3</accession>
<dbReference type="GO" id="GO:0004140">
    <property type="term" value="F:dephospho-CoA kinase activity"/>
    <property type="evidence" value="ECO:0007669"/>
    <property type="project" value="InterPro"/>
</dbReference>
<dbReference type="OMA" id="RWEMYRA"/>
<name>A0A371C8X3_YARLL</name>
<dbReference type="InterPro" id="IPR001977">
    <property type="entry name" value="Depp_CoAkinase"/>
</dbReference>
<dbReference type="PROSITE" id="PS51219">
    <property type="entry name" value="DPCK"/>
    <property type="match status" value="1"/>
</dbReference>
<dbReference type="Pfam" id="PF01121">
    <property type="entry name" value="CoaE"/>
    <property type="match status" value="1"/>
</dbReference>
<dbReference type="PANTHER" id="PTHR10695">
    <property type="entry name" value="DEPHOSPHO-COA KINASE-RELATED"/>
    <property type="match status" value="1"/>
</dbReference>
<dbReference type="InterPro" id="IPR027417">
    <property type="entry name" value="P-loop_NTPase"/>
</dbReference>
<dbReference type="Proteomes" id="UP000256601">
    <property type="component" value="Unassembled WGS sequence"/>
</dbReference>
<keyword evidence="3" id="KW-0808">Transferase</keyword>
<dbReference type="VEuPathDB" id="FungiDB:YALI1_F13202g"/>
<dbReference type="HAMAP" id="MF_00376">
    <property type="entry name" value="Dephospho_CoA_kinase"/>
    <property type="match status" value="1"/>
</dbReference>
<keyword evidence="3" id="KW-0418">Kinase</keyword>
<dbReference type="GO" id="GO:0015937">
    <property type="term" value="P:coenzyme A biosynthetic process"/>
    <property type="evidence" value="ECO:0007669"/>
    <property type="project" value="InterPro"/>
</dbReference>
<dbReference type="VEuPathDB" id="FungiDB:YALI0_F09625g"/>
<dbReference type="Gene3D" id="3.40.50.300">
    <property type="entry name" value="P-loop containing nucleotide triphosphate hydrolases"/>
    <property type="match status" value="1"/>
</dbReference>
<protein>
    <submittedName>
        <fullName evidence="3">Dephospho-CoA kinase</fullName>
    </submittedName>
</protein>
<dbReference type="GO" id="GO:0005524">
    <property type="term" value="F:ATP binding"/>
    <property type="evidence" value="ECO:0007669"/>
    <property type="project" value="UniProtKB-KW"/>
</dbReference>
<evidence type="ECO:0000256" key="1">
    <source>
        <dbReference type="ARBA" id="ARBA00022741"/>
    </source>
</evidence>
<dbReference type="CDD" id="cd02022">
    <property type="entry name" value="DPCK"/>
    <property type="match status" value="1"/>
</dbReference>
<evidence type="ECO:0000313" key="4">
    <source>
        <dbReference type="Proteomes" id="UP000256601"/>
    </source>
</evidence>
<sequence length="241" mass="26822">MLIVGLTGGIATGKSTVSKLLKDKHDLTIVDADVIAREILEPGQPAYKKVVEHFKGQVTDLFVPDSDKGQGAAINRPALGRAVFGKENEKNRLFLNSVTHPAVRKAIVWQVLSAWIWGNRLVVLDIPLLFESKLDRYCGMTVVVSCSDPIQVERLMKRDGSDRADAEKRIESQMSVQDKKKLADKVLSNDGTLAELELQVDDLVKTITPGIIWTFLTWIPPIGLASALWTYVDRNYIRSKL</sequence>
<reference evidence="3 4" key="1">
    <citation type="submission" date="2018-07" db="EMBL/GenBank/DDBJ databases">
        <title>Draft Genome Assemblies for Five Robust Yarrowia lipolytica Strains Exhibiting High Lipid Production and Pentose Sugar Utilization and Sugar Alcohol Secretion from Undetoxified Lignocellulosic Biomass Hydrolysates.</title>
        <authorList>
            <consortium name="DOE Joint Genome Institute"/>
            <person name="Walker C."/>
            <person name="Ryu S."/>
            <person name="Na H."/>
            <person name="Zane M."/>
            <person name="LaButti K."/>
            <person name="Lipzen A."/>
            <person name="Haridas S."/>
            <person name="Barry K."/>
            <person name="Grigoriev I.V."/>
            <person name="Quarterman J."/>
            <person name="Slininger P."/>
            <person name="Dien B."/>
            <person name="Trinh C.T."/>
        </authorList>
    </citation>
    <scope>NUCLEOTIDE SEQUENCE [LARGE SCALE GENOMIC DNA]</scope>
    <source>
        <strain evidence="3 4">YB392</strain>
    </source>
</reference>
<gene>
    <name evidence="3" type="ORF">B0I71DRAFT_130393</name>
</gene>
<keyword evidence="2" id="KW-0067">ATP-binding</keyword>
<evidence type="ECO:0000256" key="2">
    <source>
        <dbReference type="ARBA" id="ARBA00022840"/>
    </source>
</evidence>
<dbReference type="PANTHER" id="PTHR10695:SF46">
    <property type="entry name" value="BIFUNCTIONAL COENZYME A SYNTHASE-RELATED"/>
    <property type="match status" value="1"/>
</dbReference>
<proteinExistence type="inferred from homology"/>
<dbReference type="OrthoDB" id="247245at2759"/>